<dbReference type="InterPro" id="IPR010921">
    <property type="entry name" value="Trp_repressor/repl_initiator"/>
</dbReference>
<protein>
    <submittedName>
        <fullName evidence="2">Transposase</fullName>
    </submittedName>
</protein>
<sequence length="145" mass="15538">MGTTLDTRNVKPSNRKGRPNYTPEYRRQVAVAACGPGISVAKLAQAHGLNPNMVFKWRRQLRAGLFEGVANSTAVLLPVALPDAPTGETAEPASLALQPQPVEPHRESVPAASGIEIELNGARVRVTGMVDPVQLRLVLRCLMPA</sequence>
<name>A0ABM5T4E6_9BURK</name>
<accession>A0ABM5T4E6</accession>
<dbReference type="Pfam" id="PF01527">
    <property type="entry name" value="HTH_Tnp_1"/>
    <property type="match status" value="1"/>
</dbReference>
<reference evidence="3" key="1">
    <citation type="submission" date="2015-02" db="EMBL/GenBank/DDBJ databases">
        <title>Complete Genome Sequencing of Pandoraea vervacti NS15 sp. nov.</title>
        <authorList>
            <person name="Chan K.-G."/>
        </authorList>
    </citation>
    <scope>NUCLEOTIDE SEQUENCE [LARGE SCALE GENOMIC DNA]</scope>
    <source>
        <strain evidence="3">NS15</strain>
    </source>
</reference>
<dbReference type="InterPro" id="IPR002514">
    <property type="entry name" value="Transposase_8"/>
</dbReference>
<feature type="compositionally biased region" description="Polar residues" evidence="1">
    <location>
        <begin position="1"/>
        <end position="12"/>
    </location>
</feature>
<dbReference type="EMBL" id="CP010897">
    <property type="protein sequence ID" value="AJP59816.1"/>
    <property type="molecule type" value="Genomic_DNA"/>
</dbReference>
<evidence type="ECO:0000313" key="2">
    <source>
        <dbReference type="EMBL" id="AJP59816.1"/>
    </source>
</evidence>
<keyword evidence="3" id="KW-1185">Reference proteome</keyword>
<organism evidence="2 3">
    <name type="scientific">Pandoraea vervacti</name>
    <dbReference type="NCBI Taxonomy" id="656178"/>
    <lineage>
        <taxon>Bacteria</taxon>
        <taxon>Pseudomonadati</taxon>
        <taxon>Pseudomonadota</taxon>
        <taxon>Betaproteobacteria</taxon>
        <taxon>Burkholderiales</taxon>
        <taxon>Burkholderiaceae</taxon>
        <taxon>Pandoraea</taxon>
    </lineage>
</organism>
<evidence type="ECO:0000256" key="1">
    <source>
        <dbReference type="SAM" id="MobiDB-lite"/>
    </source>
</evidence>
<dbReference type="SUPFAM" id="SSF48295">
    <property type="entry name" value="TrpR-like"/>
    <property type="match status" value="1"/>
</dbReference>
<dbReference type="NCBIfam" id="NF047595">
    <property type="entry name" value="IS66_ISRel24_TnpA"/>
    <property type="match status" value="1"/>
</dbReference>
<feature type="region of interest" description="Disordered" evidence="1">
    <location>
        <begin position="1"/>
        <end position="23"/>
    </location>
</feature>
<evidence type="ECO:0000313" key="3">
    <source>
        <dbReference type="Proteomes" id="UP000035085"/>
    </source>
</evidence>
<proteinExistence type="predicted"/>
<dbReference type="RefSeq" id="WP_044458278.1">
    <property type="nucleotide sequence ID" value="NZ_CP010897.2"/>
</dbReference>
<dbReference type="Proteomes" id="UP000035085">
    <property type="component" value="Chromosome"/>
</dbReference>
<gene>
    <name evidence="2" type="ORF">UC34_16180</name>
</gene>